<evidence type="ECO:0000259" key="5">
    <source>
        <dbReference type="Pfam" id="PF03171"/>
    </source>
</evidence>
<feature type="domain" description="Isopenicillin N synthase-like Fe(2+) 2OG dioxygenase" evidence="5">
    <location>
        <begin position="3"/>
        <end position="64"/>
    </location>
</feature>
<gene>
    <name evidence="6" type="ORF">KY290_008155</name>
</gene>
<evidence type="ECO:0000256" key="2">
    <source>
        <dbReference type="ARBA" id="ARBA00022723"/>
    </source>
</evidence>
<evidence type="ECO:0000256" key="1">
    <source>
        <dbReference type="ARBA" id="ARBA00008056"/>
    </source>
</evidence>
<proteinExistence type="inferred from homology"/>
<dbReference type="PANTHER" id="PTHR10209">
    <property type="entry name" value="OXIDOREDUCTASE, 2OG-FE II OXYGENASE FAMILY PROTEIN"/>
    <property type="match status" value="1"/>
</dbReference>
<dbReference type="InterPro" id="IPR044861">
    <property type="entry name" value="IPNS-like_FE2OG_OXY"/>
</dbReference>
<dbReference type="InterPro" id="IPR027443">
    <property type="entry name" value="IPNS-like_sf"/>
</dbReference>
<accession>A0ABQ7W9J4</accession>
<evidence type="ECO:0000256" key="4">
    <source>
        <dbReference type="ARBA" id="ARBA00023004"/>
    </source>
</evidence>
<reference evidence="6 7" key="1">
    <citation type="journal article" date="2021" name="bioRxiv">
        <title>Chromosome-scale and haplotype-resolved genome assembly of a tetraploid potato cultivar.</title>
        <authorList>
            <person name="Sun H."/>
            <person name="Jiao W.-B."/>
            <person name="Krause K."/>
            <person name="Campoy J.A."/>
            <person name="Goel M."/>
            <person name="Folz-Donahue K."/>
            <person name="Kukat C."/>
            <person name="Huettel B."/>
            <person name="Schneeberger K."/>
        </authorList>
    </citation>
    <scope>NUCLEOTIDE SEQUENCE [LARGE SCALE GENOMIC DNA]</scope>
    <source>
        <strain evidence="6">SolTubOtavaFocal</strain>
        <tissue evidence="6">Leaves</tissue>
    </source>
</reference>
<comment type="similarity">
    <text evidence="1">Belongs to the iron/ascorbate-dependent oxidoreductase family.</text>
</comment>
<keyword evidence="3" id="KW-0560">Oxidoreductase</keyword>
<dbReference type="Pfam" id="PF03171">
    <property type="entry name" value="2OG-FeII_Oxy"/>
    <property type="match status" value="1"/>
</dbReference>
<dbReference type="Gene3D" id="2.60.120.330">
    <property type="entry name" value="B-lactam Antibiotic, Isopenicillin N Synthase, Chain"/>
    <property type="match status" value="1"/>
</dbReference>
<evidence type="ECO:0000313" key="6">
    <source>
        <dbReference type="EMBL" id="KAH0776744.1"/>
    </source>
</evidence>
<dbReference type="Proteomes" id="UP000826656">
    <property type="component" value="Unassembled WGS sequence"/>
</dbReference>
<name>A0ABQ7W9J4_SOLTU</name>
<evidence type="ECO:0000256" key="3">
    <source>
        <dbReference type="ARBA" id="ARBA00023002"/>
    </source>
</evidence>
<keyword evidence="4" id="KW-0408">Iron</keyword>
<evidence type="ECO:0000313" key="7">
    <source>
        <dbReference type="Proteomes" id="UP000826656"/>
    </source>
</evidence>
<dbReference type="SUPFAM" id="SSF51197">
    <property type="entry name" value="Clavaminate synthase-like"/>
    <property type="match status" value="1"/>
</dbReference>
<keyword evidence="7" id="KW-1185">Reference proteome</keyword>
<dbReference type="EMBL" id="JAIVGD010000003">
    <property type="protein sequence ID" value="KAH0776744.1"/>
    <property type="molecule type" value="Genomic_DNA"/>
</dbReference>
<organism evidence="6 7">
    <name type="scientific">Solanum tuberosum</name>
    <name type="common">Potato</name>
    <dbReference type="NCBI Taxonomy" id="4113"/>
    <lineage>
        <taxon>Eukaryota</taxon>
        <taxon>Viridiplantae</taxon>
        <taxon>Streptophyta</taxon>
        <taxon>Embryophyta</taxon>
        <taxon>Tracheophyta</taxon>
        <taxon>Spermatophyta</taxon>
        <taxon>Magnoliopsida</taxon>
        <taxon>eudicotyledons</taxon>
        <taxon>Gunneridae</taxon>
        <taxon>Pentapetalae</taxon>
        <taxon>asterids</taxon>
        <taxon>lamiids</taxon>
        <taxon>Solanales</taxon>
        <taxon>Solanaceae</taxon>
        <taxon>Solanoideae</taxon>
        <taxon>Solaneae</taxon>
        <taxon>Solanum</taxon>
    </lineage>
</organism>
<keyword evidence="2" id="KW-0479">Metal-binding</keyword>
<protein>
    <recommendedName>
        <fullName evidence="5">Isopenicillin N synthase-like Fe(2+) 2OG dioxygenase domain-containing protein</fullName>
    </recommendedName>
</protein>
<comment type="caution">
    <text evidence="6">The sequence shown here is derived from an EMBL/GenBank/DDBJ whole genome shotgun (WGS) entry which is preliminary data.</text>
</comment>
<dbReference type="PANTHER" id="PTHR10209:SF820">
    <property type="entry name" value="FERULOYL COA ORTHO-HYDROXYLASE 2-LIKE"/>
    <property type="match status" value="1"/>
</dbReference>
<sequence>MAININYYPPCLIPSVTIGCRRHYNVSCITLPLQDDTGGLYVRGTKGDNLIHVNQIKGASEVNIYK</sequence>